<feature type="transmembrane region" description="Helical" evidence="9">
    <location>
        <begin position="303"/>
        <end position="324"/>
    </location>
</feature>
<feature type="transmembrane region" description="Helical" evidence="9">
    <location>
        <begin position="55"/>
        <end position="76"/>
    </location>
</feature>
<dbReference type="GO" id="GO:0005886">
    <property type="term" value="C:plasma membrane"/>
    <property type="evidence" value="ECO:0007669"/>
    <property type="project" value="UniProtKB-SubCell"/>
</dbReference>
<dbReference type="GO" id="GO:0015293">
    <property type="term" value="F:symporter activity"/>
    <property type="evidence" value="ECO:0007669"/>
    <property type="project" value="UniProtKB-KW"/>
</dbReference>
<sequence length="433" mass="46296">MKNHQERCGAASDRKMIFAVVLGNGLEIFDFTVYSFFAVWIGKAFFPANSAMSDFLFAVGAFGVGFFARPVGAIMLGRYADRAGRRAAMALSILLAALGTAVIALCPPWSQIGWFAPVCIVCARLLQGFAAGGEVGATTTWLFESAPLSRRGRRVSLQMVSQGIAAIAGALCGFSISGLLETEALAQWGWRIPFAIGALIAPLGYYLRRHLPETLENGSRGRSGPALQSRTFLLPLTVAAFLTIGQSVTMYVMVFYMPGYLTRMLALPAYLSFMSALASSVVFTLCAYFGGWVVDRFGELKKIALGAFAVTALCCLPAFGAIVYSGDIGVIVLASAIMAGLLGLGVVATLMLIMSLFPPSLRVTGFALSYALANTLFGGTAQFIVTALLIRSGNNFVPAWYLLVCNLLAIAALFTLCKRQGKYRIAWQTGSER</sequence>
<feature type="transmembrane region" description="Helical" evidence="9">
    <location>
        <begin position="21"/>
        <end position="43"/>
    </location>
</feature>
<keyword evidence="7 9" id="KW-1133">Transmembrane helix</keyword>
<dbReference type="Gene3D" id="1.20.1250.20">
    <property type="entry name" value="MFS general substrate transporter like domains"/>
    <property type="match status" value="1"/>
</dbReference>
<protein>
    <submittedName>
        <fullName evidence="11">MFS transporter</fullName>
    </submittedName>
</protein>
<feature type="transmembrane region" description="Helical" evidence="9">
    <location>
        <begin position="155"/>
        <end position="176"/>
    </location>
</feature>
<reference evidence="11" key="1">
    <citation type="submission" date="2021-01" db="EMBL/GenBank/DDBJ databases">
        <title>Intestinitalea alba gen. nov., sp. nov., a novel genus of the family Enterobacteriaceae, isolated from the gut of the plastic-eating mealworm Tenebrio molitor L.</title>
        <authorList>
            <person name="Yang Y."/>
        </authorList>
    </citation>
    <scope>NUCLEOTIDE SEQUENCE</scope>
    <source>
        <strain evidence="11">BIT-L3</strain>
    </source>
</reference>
<dbReference type="InterPro" id="IPR011701">
    <property type="entry name" value="MFS"/>
</dbReference>
<comment type="subcellular location">
    <subcellularLocation>
        <location evidence="1">Cell membrane</location>
        <topology evidence="1">Multi-pass membrane protein</topology>
    </subcellularLocation>
</comment>
<keyword evidence="6" id="KW-0769">Symport</keyword>
<dbReference type="Proteomes" id="UP000659047">
    <property type="component" value="Unassembled WGS sequence"/>
</dbReference>
<evidence type="ECO:0000256" key="4">
    <source>
        <dbReference type="ARBA" id="ARBA00022475"/>
    </source>
</evidence>
<dbReference type="InterPro" id="IPR005829">
    <property type="entry name" value="Sugar_transporter_CS"/>
</dbReference>
<feature type="transmembrane region" description="Helical" evidence="9">
    <location>
        <begin position="88"/>
        <end position="106"/>
    </location>
</feature>
<evidence type="ECO:0000256" key="6">
    <source>
        <dbReference type="ARBA" id="ARBA00022847"/>
    </source>
</evidence>
<evidence type="ECO:0000256" key="3">
    <source>
        <dbReference type="ARBA" id="ARBA00022448"/>
    </source>
</evidence>
<feature type="transmembrane region" description="Helical" evidence="9">
    <location>
        <begin position="396"/>
        <end position="417"/>
    </location>
</feature>
<comment type="similarity">
    <text evidence="2">Belongs to the major facilitator superfamily. Metabolite:H+ Symporter (MHS) family (TC 2.A.1.6) family.</text>
</comment>
<dbReference type="InterPro" id="IPR051084">
    <property type="entry name" value="H+-coupled_symporters"/>
</dbReference>
<dbReference type="PROSITE" id="PS50850">
    <property type="entry name" value="MFS"/>
    <property type="match status" value="1"/>
</dbReference>
<evidence type="ECO:0000256" key="8">
    <source>
        <dbReference type="ARBA" id="ARBA00023136"/>
    </source>
</evidence>
<dbReference type="PROSITE" id="PS00216">
    <property type="entry name" value="SUGAR_TRANSPORT_1"/>
    <property type="match status" value="1"/>
</dbReference>
<dbReference type="AlphaFoldDB" id="A0A8K0Y0D6"/>
<dbReference type="PANTHER" id="PTHR43528:SF3">
    <property type="entry name" value="CITRATE-PROTON SYMPORTER"/>
    <property type="match status" value="1"/>
</dbReference>
<keyword evidence="12" id="KW-1185">Reference proteome</keyword>
<gene>
    <name evidence="11" type="ORF">JJB97_14545</name>
</gene>
<feature type="transmembrane region" description="Helical" evidence="9">
    <location>
        <begin position="112"/>
        <end position="143"/>
    </location>
</feature>
<evidence type="ECO:0000256" key="5">
    <source>
        <dbReference type="ARBA" id="ARBA00022692"/>
    </source>
</evidence>
<dbReference type="InterPro" id="IPR020846">
    <property type="entry name" value="MFS_dom"/>
</dbReference>
<evidence type="ECO:0000259" key="10">
    <source>
        <dbReference type="PROSITE" id="PS50850"/>
    </source>
</evidence>
<evidence type="ECO:0000256" key="7">
    <source>
        <dbReference type="ARBA" id="ARBA00022989"/>
    </source>
</evidence>
<dbReference type="Pfam" id="PF07690">
    <property type="entry name" value="MFS_1"/>
    <property type="match status" value="1"/>
</dbReference>
<feature type="transmembrane region" description="Helical" evidence="9">
    <location>
        <begin position="269"/>
        <end position="291"/>
    </location>
</feature>
<dbReference type="InterPro" id="IPR036259">
    <property type="entry name" value="MFS_trans_sf"/>
</dbReference>
<keyword evidence="4" id="KW-1003">Cell membrane</keyword>
<feature type="transmembrane region" description="Helical" evidence="9">
    <location>
        <begin position="188"/>
        <end position="207"/>
    </location>
</feature>
<feature type="transmembrane region" description="Helical" evidence="9">
    <location>
        <begin position="366"/>
        <end position="390"/>
    </location>
</feature>
<evidence type="ECO:0000256" key="9">
    <source>
        <dbReference type="SAM" id="Phobius"/>
    </source>
</evidence>
<feature type="domain" description="Major facilitator superfamily (MFS) profile" evidence="10">
    <location>
        <begin position="16"/>
        <end position="423"/>
    </location>
</feature>
<keyword evidence="5 9" id="KW-0812">Transmembrane</keyword>
<name>A0A8K0Y0D6_9ENTR</name>
<dbReference type="SUPFAM" id="SSF103473">
    <property type="entry name" value="MFS general substrate transporter"/>
    <property type="match status" value="1"/>
</dbReference>
<dbReference type="EMBL" id="JAEPBH010000042">
    <property type="protein sequence ID" value="MBK4716524.1"/>
    <property type="molecule type" value="Genomic_DNA"/>
</dbReference>
<feature type="transmembrane region" description="Helical" evidence="9">
    <location>
        <begin position="330"/>
        <end position="354"/>
    </location>
</feature>
<feature type="transmembrane region" description="Helical" evidence="9">
    <location>
        <begin position="232"/>
        <end position="257"/>
    </location>
</feature>
<proteinExistence type="inferred from homology"/>
<keyword evidence="8 9" id="KW-0472">Membrane</keyword>
<dbReference type="RefSeq" id="WP_238714731.1">
    <property type="nucleotide sequence ID" value="NZ_JAEPBH010000042.1"/>
</dbReference>
<evidence type="ECO:0000313" key="11">
    <source>
        <dbReference type="EMBL" id="MBK4716524.1"/>
    </source>
</evidence>
<comment type="caution">
    <text evidence="11">The sequence shown here is derived from an EMBL/GenBank/DDBJ whole genome shotgun (WGS) entry which is preliminary data.</text>
</comment>
<accession>A0A8K0Y0D6</accession>
<evidence type="ECO:0000256" key="2">
    <source>
        <dbReference type="ARBA" id="ARBA00008240"/>
    </source>
</evidence>
<keyword evidence="3" id="KW-0813">Transport</keyword>
<dbReference type="PANTHER" id="PTHR43528">
    <property type="entry name" value="ALPHA-KETOGLUTARATE PERMEASE"/>
    <property type="match status" value="1"/>
</dbReference>
<evidence type="ECO:0000313" key="12">
    <source>
        <dbReference type="Proteomes" id="UP000659047"/>
    </source>
</evidence>
<evidence type="ECO:0000256" key="1">
    <source>
        <dbReference type="ARBA" id="ARBA00004651"/>
    </source>
</evidence>
<organism evidence="11 12">
    <name type="scientific">Tenebrionibacter intestinalis</name>
    <dbReference type="NCBI Taxonomy" id="2799638"/>
    <lineage>
        <taxon>Bacteria</taxon>
        <taxon>Pseudomonadati</taxon>
        <taxon>Pseudomonadota</taxon>
        <taxon>Gammaproteobacteria</taxon>
        <taxon>Enterobacterales</taxon>
        <taxon>Enterobacteriaceae</taxon>
        <taxon>Tenebrionibacter/Tenebrionicola group</taxon>
        <taxon>Tenebrionibacter</taxon>
    </lineage>
</organism>